<dbReference type="STRING" id="1007099.SAMN05216287_3197"/>
<dbReference type="InterPro" id="IPR000835">
    <property type="entry name" value="HTH_MarR-typ"/>
</dbReference>
<dbReference type="Pfam" id="PF12802">
    <property type="entry name" value="MarR_2"/>
    <property type="match status" value="1"/>
</dbReference>
<keyword evidence="2" id="KW-0238">DNA-binding</keyword>
<protein>
    <submittedName>
        <fullName evidence="2">DNA-binding transcriptional regulator, MarR family</fullName>
    </submittedName>
</protein>
<keyword evidence="3" id="KW-1185">Reference proteome</keyword>
<gene>
    <name evidence="2" type="ORF">SAMN05216287_3197</name>
</gene>
<dbReference type="Proteomes" id="UP000243778">
    <property type="component" value="Unassembled WGS sequence"/>
</dbReference>
<evidence type="ECO:0000259" key="1">
    <source>
        <dbReference type="PROSITE" id="PS50995"/>
    </source>
</evidence>
<dbReference type="PRINTS" id="PR00598">
    <property type="entry name" value="HTHMARR"/>
</dbReference>
<dbReference type="SMART" id="SM00347">
    <property type="entry name" value="HTH_MARR"/>
    <property type="match status" value="1"/>
</dbReference>
<evidence type="ECO:0000313" key="3">
    <source>
        <dbReference type="Proteomes" id="UP000243778"/>
    </source>
</evidence>
<sequence length="160" mass="17998">MINIIGAYVNQSEPRMEQADPRNVPSFLIKRVARELSRMAETELRPLGLGMASLPVLEALRQGKAATQAELARLLRVEQPSMAQTLARLERDQLIRRFPDPHHPRAQRIELTPLALQRLPQARSILNDGNTRMLAGFSPDETLLLTSFLQRLSANLDRGS</sequence>
<dbReference type="Gene3D" id="1.10.10.10">
    <property type="entry name" value="Winged helix-like DNA-binding domain superfamily/Winged helix DNA-binding domain"/>
    <property type="match status" value="1"/>
</dbReference>
<dbReference type="GO" id="GO:0006950">
    <property type="term" value="P:response to stress"/>
    <property type="evidence" value="ECO:0007669"/>
    <property type="project" value="TreeGrafter"/>
</dbReference>
<name>A0A1H3CE48_9PSED</name>
<organism evidence="2 3">
    <name type="scientific">Pseudomonas kuykendallii</name>
    <dbReference type="NCBI Taxonomy" id="1007099"/>
    <lineage>
        <taxon>Bacteria</taxon>
        <taxon>Pseudomonadati</taxon>
        <taxon>Pseudomonadota</taxon>
        <taxon>Gammaproteobacteria</taxon>
        <taxon>Pseudomonadales</taxon>
        <taxon>Pseudomonadaceae</taxon>
        <taxon>Pseudomonas</taxon>
    </lineage>
</organism>
<proteinExistence type="predicted"/>
<dbReference type="GO" id="GO:0003677">
    <property type="term" value="F:DNA binding"/>
    <property type="evidence" value="ECO:0007669"/>
    <property type="project" value="UniProtKB-KW"/>
</dbReference>
<dbReference type="PANTHER" id="PTHR33164">
    <property type="entry name" value="TRANSCRIPTIONAL REGULATOR, MARR FAMILY"/>
    <property type="match status" value="1"/>
</dbReference>
<feature type="domain" description="HTH marR-type" evidence="1">
    <location>
        <begin position="22"/>
        <end position="154"/>
    </location>
</feature>
<dbReference type="AlphaFoldDB" id="A0A1H3CE48"/>
<accession>A0A1H3CE48</accession>
<dbReference type="EMBL" id="FNNU01000004">
    <property type="protein sequence ID" value="SDX51779.1"/>
    <property type="molecule type" value="Genomic_DNA"/>
</dbReference>
<dbReference type="InterPro" id="IPR039422">
    <property type="entry name" value="MarR/SlyA-like"/>
</dbReference>
<dbReference type="SUPFAM" id="SSF46785">
    <property type="entry name" value="Winged helix' DNA-binding domain"/>
    <property type="match status" value="1"/>
</dbReference>
<dbReference type="GO" id="GO:0003700">
    <property type="term" value="F:DNA-binding transcription factor activity"/>
    <property type="evidence" value="ECO:0007669"/>
    <property type="project" value="InterPro"/>
</dbReference>
<dbReference type="InterPro" id="IPR036390">
    <property type="entry name" value="WH_DNA-bd_sf"/>
</dbReference>
<evidence type="ECO:0000313" key="2">
    <source>
        <dbReference type="EMBL" id="SDX51779.1"/>
    </source>
</evidence>
<dbReference type="PROSITE" id="PS50995">
    <property type="entry name" value="HTH_MARR_2"/>
    <property type="match status" value="1"/>
</dbReference>
<dbReference type="InterPro" id="IPR036388">
    <property type="entry name" value="WH-like_DNA-bd_sf"/>
</dbReference>
<reference evidence="3" key="1">
    <citation type="submission" date="2016-10" db="EMBL/GenBank/DDBJ databases">
        <authorList>
            <person name="Varghese N."/>
            <person name="Submissions S."/>
        </authorList>
    </citation>
    <scope>NUCLEOTIDE SEQUENCE [LARGE SCALE GENOMIC DNA]</scope>
    <source>
        <strain evidence="3">NRRL B-59562</strain>
    </source>
</reference>
<dbReference type="PANTHER" id="PTHR33164:SF13">
    <property type="entry name" value="4-HYDROXYPHENYLACETATE CATABOLISM PROTEIN"/>
    <property type="match status" value="1"/>
</dbReference>